<evidence type="ECO:0000313" key="2">
    <source>
        <dbReference type="EMBL" id="AJP57564.1"/>
    </source>
</evidence>
<organism evidence="2 3">
    <name type="scientific">Pandoraea vervacti</name>
    <dbReference type="NCBI Taxonomy" id="656178"/>
    <lineage>
        <taxon>Bacteria</taxon>
        <taxon>Pseudomonadati</taxon>
        <taxon>Pseudomonadota</taxon>
        <taxon>Betaproteobacteria</taxon>
        <taxon>Burkholderiales</taxon>
        <taxon>Burkholderiaceae</taxon>
        <taxon>Pandoraea</taxon>
    </lineage>
</organism>
<name>A0ABN4FPG2_9BURK</name>
<accession>A0ABN4FPG2</accession>
<sequence>MRAASAIDALGADDPDTIALAMFSARGELRRNEVIRTSSAGRITQAVELKLGVDRGELAGNGRWTSYITGGATFLGDGDAVVISFATPSARLGLTLGGSDGVVPLANDDRNYRLDLSGAQRGVFRFHLDVDPAACNKLGIGMRYFEPTNLPPPKANIVAHTYPLYALDGVQRFEFALDLAAPYEEEVGGAGVVLPRSMVYPPAAPLKTHLHAIHGQPVSIARAANAPHVGFRLVKSPKVLSLSTGVLAELDHALTPHGPFRVTVGTAAAFRLGLGLSNMESLHIDSANGDLLQFELGPALITGANAVAAAAGEELQAVNGQCRTAWVRYQAGRAGTRALSLDPEGMPGYVGPVTGAMQFKATRLSPPDIAFPMVGLLGLTTPAASSPAARLQVERNVLARVRREKLGGASSLPAMTWMAGDPQEARTPQGYLAERPSDGAPWSRIIFGQTARQDSGTPATHAAAFGISATTVDAKLQLATVLAGNRLFLVTRKAQLVALGFDSTLLSELVMAGWGATLGDDAIVIIKYDDRAISDIYADQRNWTAAAKFCPPPLAARATAKLEAALVSDSDYLTPLQQRLKNPNWNGVLVLDATLSTAGLPEQLAAIAPGLPGSVNVHHLGIDLSAIDPFAATNGRWPTAMFGLVNYDGSNGQWAGADNEDPVFSMRVSKLVLRVENDTVDRFECTVQLKILQMFGVAAERAANGEPKILNLVGTYEARVNEARVNEAGVRQDRYSFAASAVDGALFKLTFADPSIVASVQIDRVSLLTVLEGGVRQGRYVLDGNIDLRQIGEFDLLGVDGLAFNGFGIQFNLLPFGAIHFDYPSLRFDLEGFNRGAIKRRAGSLLNKFPLKLRGFRFGDFNLAKLGFFSLGGIKLPTDKYEPSADFQFGFDFDLDLGSLGALAKKLDRFKLQLVIGWKPHWPSGSPNLRNFFAIGFRLDLGEGAGGIDLGLEGVLRLTAEKFNLKRVSKDPAKPDEKDVFILSADDCVLQVLGQRLPKQPDQRFTLFLFCDLGQSAGAFARPGWFASFEDKNPESPVALNRLTMAQRVNVHFDELESANGAVEWLGNQLSFGRNDTDRFVKFASESGVLTYAPSREWFIAGEGTFFDIAQLALVLRDPDLYGAYIGLLNTDPKALPLMSLDLLYEKMADGVGRYVGEVLPPDFLRRFDAGAVSVSLGVIHAELYTNGGFLVDLGMPKDMDYRRSFVVQGGPFIGKGGVFIGYVPREAVPALKFDDVGHVFRAGIALRIGLGREFERGPIRAGLSVSVFGRVEGAIARFKSQSGYAIALYGEVGIIAEIEGVVDLRLIRARLLIRLWVASGIALVTGEPVRLFCEAGVQVSVEVVIGKIRVFGRTIKISVRLSYRTRLRFEWELPARVPAQGLLKAHAPRLADPPTWAPPSIGKLDVTPTPFRLRLAFDAIRAQIDGAPVGRAVPSFLWIADDGLNAGQQPFEVIGRALVGWAAMQLAPDAASANQIVFCNSELDASALGFVKLRAQLQSLGDIDPDLLQTLFASVFSGSRLDMVSDGASVEAYAFPAPPGLVLDVGGTSVDLDTLGALNDSEVSNLVDHLDNQFAEIERRPARLLAASGKPLSLTTRLFREWCQLLALTVVEAMESAFDPHTSKATHLSLGELWNSIERHWPDIAGRTGRLFYSGVRALGASGYAPLLEQAGWFLDVAPKGMSDVRIVGTGASTWLIPDQARLPLDGERIALFGTLLPRIDAQTDLHVPSIRWLPRAFVQGPHVRVADREDSPTRSLLVELSADLRAQLDHPASPEFPAELLFFARQSATVDQSEIVEQPLATPLRTLVFDMAIERVPVQNGPASAMQDRSVDAVKYLPDCFQVAGTSELERRGLDALLSGDATALTQRLNGSTLRIGWKATDASGNTTFVRPDLIAEDVSLARATVSVERRPFPDRQGLALAAPSDDESFYATLANTDRLRFLSILQRAASVNSGGTYLILPASVALALSKRFEALTQIQLTFFLQYAPGASLPHAAINAVSIENAADIATVAAPAAKPRVVVAKLADAAAATQLAPRLPGLVEAVALRPPGTEMVRVWRSPPDAQESTVLEQRMSAHLGSQFDMLEFQVEDDAGRVLIKFDESLPLGSERAVPSDGPEQLKSWLAEEATRAGYAASSLRYDLLLPLARLAEAAGKGIGPYAGVGRNFVVKLGWRDIYGNRLGAWGKPEIVRLTYHDPLTALDAWPGICATYQPGAAGTNSLEMTFAPDNAYAPGQSASQLATTGLRRVADQLGGPGVDVTVASGLGAVANAKLPVADLASYLRGVAAYLDGAGKLPGPFTYVVHIPKLGDQPYNPLNVTLTVTRDSALVANDAAPGVQQIACQMKSTLNDQSFAAAFQNAFTPKGSAALVWAAVGTTDDGRTGWWSVDARVIPTRSADKARCFAPRPLALSPMSVEVTAPLLDPSGVFAKLDERNVTIRAHDRDSDEMLSLFLTKIDEFLSPLNAPMTARVPASSALGRPFDRVAKAKLTLLGRLADASDSLLMGEHVVGLRERDDDPLARGEALTMLREACAADLQRYGSVGSVLVQSLGSAMPSGWFADGSSPKLYGQVTFGNAAGTLKGFRALTRGIDLHNGRMDLAMAILPDSPDAKVVLSAAGPVSYRITHVERVVEGGGAPGKLATSRWLSIVPVKNGADANRPSLPVVDIARAGHTGDTGDTGDTLEAPTPTRSNPKPPVLWAPTVAYSGGATSTSYQEAVAMARRWRYGFDLQAEFRRNDQFCARMIYNAPLGAQAIATQTPAQPVFPGLLERLVGFEARIAPYWPVIAAESARRVARAGTAADQSRFNNACERFAEAVECVLSAFRTTKNLRASTDLLEDRFIIKDTATATGRKTEFSYHDHLQDDNPPPTPHAGDGKLDVQIFQMLSDQPQKGVKTTLGPLSAAFEFNHTESGPIRRRVDIGGLDAVRLQSVWVAGSVRRNANIDDIKRCFVYRTPEVYLQQVVVPNLVNRASIALPAISNETLAQRLERALRPVFEGQLKDCPVQIRFDYESGRMVDLVDSVLTPGMPDFLPEPDPKIQFAGVKVGEGVGALGVGEFCLAASRALVDCFASEPVDASGRLVVAVTLRTVDGAGQPLLRLGRLLVPLAGVSDRL</sequence>
<protein>
    <submittedName>
        <fullName evidence="2">Uncharacterized protein</fullName>
    </submittedName>
</protein>
<gene>
    <name evidence="2" type="ORF">UC34_12225</name>
</gene>
<evidence type="ECO:0000313" key="3">
    <source>
        <dbReference type="Proteomes" id="UP000035085"/>
    </source>
</evidence>
<dbReference type="EMBL" id="CP010897">
    <property type="protein sequence ID" value="AJP57564.1"/>
    <property type="molecule type" value="Genomic_DNA"/>
</dbReference>
<evidence type="ECO:0000256" key="1">
    <source>
        <dbReference type="SAM" id="MobiDB-lite"/>
    </source>
</evidence>
<dbReference type="Proteomes" id="UP000035085">
    <property type="component" value="Chromosome"/>
</dbReference>
<feature type="region of interest" description="Disordered" evidence="1">
    <location>
        <begin position="2672"/>
        <end position="2699"/>
    </location>
</feature>
<proteinExistence type="predicted"/>
<reference evidence="3" key="1">
    <citation type="submission" date="2015-02" db="EMBL/GenBank/DDBJ databases">
        <title>Complete Genome Sequencing of Pandoraea vervacti NS15 sp. nov.</title>
        <authorList>
            <person name="Chan K.-G."/>
        </authorList>
    </citation>
    <scope>NUCLEOTIDE SEQUENCE [LARGE SCALE GENOMIC DNA]</scope>
    <source>
        <strain evidence="3">NS15</strain>
    </source>
</reference>
<keyword evidence="3" id="KW-1185">Reference proteome</keyword>